<dbReference type="Proteomes" id="UP000334820">
    <property type="component" value="Unassembled WGS sequence"/>
</dbReference>
<keyword evidence="5" id="KW-1185">Reference proteome</keyword>
<evidence type="ECO:0000256" key="2">
    <source>
        <dbReference type="ARBA" id="ARBA00022840"/>
    </source>
</evidence>
<evidence type="ECO:0000313" key="5">
    <source>
        <dbReference type="Proteomes" id="UP000334820"/>
    </source>
</evidence>
<dbReference type="InterPro" id="IPR041664">
    <property type="entry name" value="AAA_16"/>
</dbReference>
<dbReference type="SUPFAM" id="SSF55073">
    <property type="entry name" value="Nucleotide cyclase"/>
    <property type="match status" value="1"/>
</dbReference>
<evidence type="ECO:0000259" key="3">
    <source>
        <dbReference type="PROSITE" id="PS50125"/>
    </source>
</evidence>
<name>A0A5J4KHP9_9CHLR</name>
<dbReference type="InterPro" id="IPR027417">
    <property type="entry name" value="P-loop_NTPase"/>
</dbReference>
<dbReference type="GO" id="GO:0004016">
    <property type="term" value="F:adenylate cyclase activity"/>
    <property type="evidence" value="ECO:0007669"/>
    <property type="project" value="TreeGrafter"/>
</dbReference>
<dbReference type="GO" id="GO:0005524">
    <property type="term" value="F:ATP binding"/>
    <property type="evidence" value="ECO:0007669"/>
    <property type="project" value="UniProtKB-KW"/>
</dbReference>
<dbReference type="SMART" id="SM00044">
    <property type="entry name" value="CYCc"/>
    <property type="match status" value="1"/>
</dbReference>
<dbReference type="Gene3D" id="3.30.70.1230">
    <property type="entry name" value="Nucleotide cyclase"/>
    <property type="match status" value="1"/>
</dbReference>
<dbReference type="GO" id="GO:0009190">
    <property type="term" value="P:cyclic nucleotide biosynthetic process"/>
    <property type="evidence" value="ECO:0007669"/>
    <property type="project" value="InterPro"/>
</dbReference>
<reference evidence="4 5" key="1">
    <citation type="journal article" date="2019" name="Int. J. Syst. Evol. Microbiol.">
        <title>Thermogemmatispora aurantia sp. nov. and Thermogemmatispora argillosa sp. nov., within the class Ktedonobacteria, and emended description of the genus Thermogemmatispora.</title>
        <authorList>
            <person name="Zheng Y."/>
            <person name="Wang C.M."/>
            <person name="Sakai Y."/>
            <person name="Abe K."/>
            <person name="Yokota A."/>
            <person name="Yabe S."/>
        </authorList>
    </citation>
    <scope>NUCLEOTIDE SEQUENCE [LARGE SCALE GENOMIC DNA]</scope>
    <source>
        <strain evidence="4 5">A1-2</strain>
    </source>
</reference>
<protein>
    <recommendedName>
        <fullName evidence="3">Guanylate cyclase domain-containing protein</fullName>
    </recommendedName>
</protein>
<dbReference type="PROSITE" id="PS50125">
    <property type="entry name" value="GUANYLATE_CYCLASE_2"/>
    <property type="match status" value="1"/>
</dbReference>
<dbReference type="InterPro" id="IPR029787">
    <property type="entry name" value="Nucleotide_cyclase"/>
</dbReference>
<dbReference type="Gene3D" id="3.40.50.300">
    <property type="entry name" value="P-loop containing nucleotide triphosphate hydrolases"/>
    <property type="match status" value="1"/>
</dbReference>
<dbReference type="Pfam" id="PF13191">
    <property type="entry name" value="AAA_16"/>
    <property type="match status" value="1"/>
</dbReference>
<dbReference type="InterPro" id="IPR003593">
    <property type="entry name" value="AAA+_ATPase"/>
</dbReference>
<dbReference type="Pfam" id="PF00211">
    <property type="entry name" value="Guanylate_cyc"/>
    <property type="match status" value="1"/>
</dbReference>
<dbReference type="PANTHER" id="PTHR16305">
    <property type="entry name" value="TESTICULAR SOLUBLE ADENYLYL CYCLASE"/>
    <property type="match status" value="1"/>
</dbReference>
<evidence type="ECO:0000256" key="1">
    <source>
        <dbReference type="ARBA" id="ARBA00022741"/>
    </source>
</evidence>
<dbReference type="RefSeq" id="WP_151730224.1">
    <property type="nucleotide sequence ID" value="NZ_BKZV01000010.1"/>
</dbReference>
<dbReference type="InterPro" id="IPR011990">
    <property type="entry name" value="TPR-like_helical_dom_sf"/>
</dbReference>
<accession>A0A5J4KHP9</accession>
<proteinExistence type="predicted"/>
<dbReference type="SUPFAM" id="SSF52540">
    <property type="entry name" value="P-loop containing nucleoside triphosphate hydrolases"/>
    <property type="match status" value="1"/>
</dbReference>
<dbReference type="SMART" id="SM00382">
    <property type="entry name" value="AAA"/>
    <property type="match status" value="1"/>
</dbReference>
<comment type="caution">
    <text evidence="4">The sequence shown here is derived from an EMBL/GenBank/DDBJ whole genome shotgun (WGS) entry which is preliminary data.</text>
</comment>
<dbReference type="Gene3D" id="1.25.40.10">
    <property type="entry name" value="Tetratricopeptide repeat domain"/>
    <property type="match status" value="1"/>
</dbReference>
<gene>
    <name evidence="4" type="ORF">KTAU_44240</name>
</gene>
<dbReference type="CDD" id="cd07302">
    <property type="entry name" value="CHD"/>
    <property type="match status" value="1"/>
</dbReference>
<keyword evidence="1" id="KW-0547">Nucleotide-binding</keyword>
<dbReference type="InterPro" id="IPR001054">
    <property type="entry name" value="A/G_cyclase"/>
</dbReference>
<feature type="domain" description="Guanylate cyclase" evidence="3">
    <location>
        <begin position="9"/>
        <end position="134"/>
    </location>
</feature>
<dbReference type="EMBL" id="BKZV01000010">
    <property type="protein sequence ID" value="GER85790.1"/>
    <property type="molecule type" value="Genomic_DNA"/>
</dbReference>
<dbReference type="PANTHER" id="PTHR16305:SF28">
    <property type="entry name" value="GUANYLATE CYCLASE DOMAIN-CONTAINING PROTEIN"/>
    <property type="match status" value="1"/>
</dbReference>
<sequence>MPEERKLVTILFADVTGSTALGDELDPEDLRTLMGRYYAHARQIIMAHGGTLEKFIGDAVMAVFGLPRAHGDDAERALAAALALRQAVEDDPLLPPAFRLRIGVNSGEVVATGDSSQGDFLVTGDAVNVAARLQQGAAPGEILVSERTMQASRLAFLFGPAREVTVKGKPQPLRVFPLEAARSRRLLELPPFVGRQRDLEQLQLLLERTCEERRPYCLSLIGPAGSGKTRLLAAFLDSLASCPGLRIARASCPPYGQLSAAQPLSELLGGLLHGESASVSQAERTVLQACFREQGYSEEDAARLTALILQSLGLSAGRNALPASIFAAWQQLIEGCARRAPCLIIVDDLHHAPDSLLDLIEALLGMRAAVPLLLILLSRPELLERRRNWGASRQNFLCLTLPPLTREQIRTLLAKTEVALPGELREEIVERADGNPFFALELVRGLQELQQQGRSPTGIALPDTVHASLLARLDLLPAPARPLLQIASVAGRSAPRSLLQAIFLQEEGLTSEDFEEALNDLLLRELLAAEPTETLTFSQNLVRDVAYTTLARGERLRLHSRIAAWLEQQANQPSAQANTPLIAYHYREALHLARQGTIRQEPPFPSAVALRAFEQAGLLAASAGAFAEARRWLELAIELAAPDEQVRLYELLGDCFYWGDTRRAAYQEALERWRSLEQRDPLSGARLLRKLIIGDTRFSMLHPLTLEEVVRLGQEALTLAEQAGDEDEIWRLRVALSFGLIINQPSDPLEAQAHQETASLLFTNVFIKPISGSAEAHTHLETARNLVLQAIDYFEQRGDQVALSEALDALGGLDLFLGNRESIISTAMRRLSLPALPAEEYIDAINGAAYANLVLGQLQQVIDLGKTACSRARAELPLPYLSRTLSALAIAAFLAGQWEEIDALLPLLEATREQIGADVERIAHLADAYACALFVAQAREATAEWERLATLLRSLLPEEEPRLAADRGSLEALRQDDPQLMPVEGFRPDYLHLLYLLRFYSEHGLSAPPALLTGAEQLQSKGDSPLLARYLAIAQALATNNLAALARAIDEVETAGHLPHAARMRLILAQRSGDRQQLERARPILERLRDRRALRRLARIEALPSNAPPGRSAS</sequence>
<dbReference type="GO" id="GO:0005737">
    <property type="term" value="C:cytoplasm"/>
    <property type="evidence" value="ECO:0007669"/>
    <property type="project" value="TreeGrafter"/>
</dbReference>
<dbReference type="AlphaFoldDB" id="A0A5J4KHP9"/>
<evidence type="ECO:0000313" key="4">
    <source>
        <dbReference type="EMBL" id="GER85790.1"/>
    </source>
</evidence>
<dbReference type="GO" id="GO:0035556">
    <property type="term" value="P:intracellular signal transduction"/>
    <property type="evidence" value="ECO:0007669"/>
    <property type="project" value="InterPro"/>
</dbReference>
<organism evidence="4 5">
    <name type="scientific">Thermogemmatispora aurantia</name>
    <dbReference type="NCBI Taxonomy" id="2045279"/>
    <lineage>
        <taxon>Bacteria</taxon>
        <taxon>Bacillati</taxon>
        <taxon>Chloroflexota</taxon>
        <taxon>Ktedonobacteria</taxon>
        <taxon>Thermogemmatisporales</taxon>
        <taxon>Thermogemmatisporaceae</taxon>
        <taxon>Thermogemmatispora</taxon>
    </lineage>
</organism>
<keyword evidence="2" id="KW-0067">ATP-binding</keyword>